<name>A0A2M7AWC0_9BACT</name>
<keyword evidence="1" id="KW-0472">Membrane</keyword>
<dbReference type="AlphaFoldDB" id="A0A2M7AWC0"/>
<comment type="caution">
    <text evidence="2">The sequence shown here is derived from an EMBL/GenBank/DDBJ whole genome shotgun (WGS) entry which is preliminary data.</text>
</comment>
<evidence type="ECO:0000313" key="3">
    <source>
        <dbReference type="Proteomes" id="UP000228775"/>
    </source>
</evidence>
<keyword evidence="1" id="KW-0812">Transmembrane</keyword>
<protein>
    <recommendedName>
        <fullName evidence="4">Phosphotransferase</fullName>
    </recommendedName>
</protein>
<accession>A0A2M7AWC0</accession>
<dbReference type="GO" id="GO:0004534">
    <property type="term" value="F:5'-3' RNA exonuclease activity"/>
    <property type="evidence" value="ECO:0007669"/>
    <property type="project" value="TreeGrafter"/>
</dbReference>
<sequence length="275" mass="31025">MENSIFFWRFQKIIWGFFYGLNLKKLQQKAGLGKADLHIHLAKATPQQILDYVQNHTDLDVIALTDHDSIESTLKVKEVFAQSKEYRFELIVGEEVTSRDGHIVGLFLKKSVPSGLSAHETMALIKEQGGLVIAVHPFQYMRWRDPRVVSMDGVGLKILLKEKKNIDGIEVVNASPGMSDENLEASLINQTILLKAETGSSDAHIPEVIGKAYTVFKGYTAEELRYAILRQQTRAIRGKWSFKTLLKYGCFSCPMPYVLVIILCVTAGKKRNKLL</sequence>
<reference evidence="3" key="1">
    <citation type="submission" date="2017-09" db="EMBL/GenBank/DDBJ databases">
        <title>Depth-based differentiation of microbial function through sediment-hosted aquifers and enrichment of novel symbionts in the deep terrestrial subsurface.</title>
        <authorList>
            <person name="Probst A.J."/>
            <person name="Ladd B."/>
            <person name="Jarett J.K."/>
            <person name="Geller-Mcgrath D.E."/>
            <person name="Sieber C.M.K."/>
            <person name="Emerson J.B."/>
            <person name="Anantharaman K."/>
            <person name="Thomas B.C."/>
            <person name="Malmstrom R."/>
            <person name="Stieglmeier M."/>
            <person name="Klingl A."/>
            <person name="Woyke T."/>
            <person name="Ryan C.M."/>
            <person name="Banfield J.F."/>
        </authorList>
    </citation>
    <scope>NUCLEOTIDE SEQUENCE [LARGE SCALE GENOMIC DNA]</scope>
</reference>
<dbReference type="InterPro" id="IPR052018">
    <property type="entry name" value="PHP_domain"/>
</dbReference>
<organism evidence="2 3">
    <name type="scientific">Candidatus Portnoybacteria bacterium CG06_land_8_20_14_3_00_39_12</name>
    <dbReference type="NCBI Taxonomy" id="1974809"/>
    <lineage>
        <taxon>Bacteria</taxon>
        <taxon>Candidatus Portnoyibacteriota</taxon>
    </lineage>
</organism>
<proteinExistence type="predicted"/>
<feature type="transmembrane region" description="Helical" evidence="1">
    <location>
        <begin position="245"/>
        <end position="268"/>
    </location>
</feature>
<evidence type="ECO:0000256" key="1">
    <source>
        <dbReference type="SAM" id="Phobius"/>
    </source>
</evidence>
<dbReference type="GO" id="GO:0035312">
    <property type="term" value="F:5'-3' DNA exonuclease activity"/>
    <property type="evidence" value="ECO:0007669"/>
    <property type="project" value="TreeGrafter"/>
</dbReference>
<evidence type="ECO:0000313" key="2">
    <source>
        <dbReference type="EMBL" id="PIU74917.1"/>
    </source>
</evidence>
<dbReference type="PANTHER" id="PTHR42924">
    <property type="entry name" value="EXONUCLEASE"/>
    <property type="match status" value="1"/>
</dbReference>
<keyword evidence="1" id="KW-1133">Transmembrane helix</keyword>
<evidence type="ECO:0008006" key="4">
    <source>
        <dbReference type="Google" id="ProtNLM"/>
    </source>
</evidence>
<dbReference type="SUPFAM" id="SSF89550">
    <property type="entry name" value="PHP domain-like"/>
    <property type="match status" value="1"/>
</dbReference>
<dbReference type="EMBL" id="PEVY01000074">
    <property type="protein sequence ID" value="PIU74917.1"/>
    <property type="molecule type" value="Genomic_DNA"/>
</dbReference>
<dbReference type="Pfam" id="PF13263">
    <property type="entry name" value="PHP_C"/>
    <property type="match status" value="1"/>
</dbReference>
<dbReference type="Proteomes" id="UP000228775">
    <property type="component" value="Unassembled WGS sequence"/>
</dbReference>
<dbReference type="Gene3D" id="3.20.20.140">
    <property type="entry name" value="Metal-dependent hydrolases"/>
    <property type="match status" value="1"/>
</dbReference>
<dbReference type="PANTHER" id="PTHR42924:SF3">
    <property type="entry name" value="POLYMERASE_HISTIDINOL PHOSPHATASE N-TERMINAL DOMAIN-CONTAINING PROTEIN"/>
    <property type="match status" value="1"/>
</dbReference>
<dbReference type="InterPro" id="IPR016195">
    <property type="entry name" value="Pol/histidinol_Pase-like"/>
</dbReference>
<gene>
    <name evidence="2" type="ORF">COS76_03575</name>
</gene>